<evidence type="ECO:0000313" key="2">
    <source>
        <dbReference type="EMBL" id="KAK7146605.1"/>
    </source>
</evidence>
<dbReference type="EMBL" id="JAYKXH010000014">
    <property type="protein sequence ID" value="KAK7146605.1"/>
    <property type="molecule type" value="Genomic_DNA"/>
</dbReference>
<dbReference type="AlphaFoldDB" id="A0AAN9CRT2"/>
<protein>
    <submittedName>
        <fullName evidence="2">Uncharacterized protein</fullName>
    </submittedName>
</protein>
<keyword evidence="3" id="KW-1185">Reference proteome</keyword>
<accession>A0AAN9CRT2</accession>
<sequence>MALKRRHQEQEPCRDKPVQCGPEAPNTKKIILDNDYFKDYCVREDDTKTWAILDSCLDISFPQFGSEDLFNSTPDTSLNALLDFSRSPDTATLPASNTTGELVLATLPASNTTGALVPATLPASNTTGALVPATLPASNTTGELVLATLPASNTTGALVPATLPVSNTTRALVPATLPVSNTTRALVPATLPVSNTTGELVSATLPVSNTTGALVPATLPVSNTTGALVPATLPVSNTTGALVPATLPVSNTTGALVPATLPVSNTTGALVPATLPVSNTTRELVLATLPVSNTTGELVPATLPVSNTTGELVPATLPASNTTGALVPATPPACLPASNTNAALSTLAPPMREPCGQKCRRKCSEKFSEEWRKKIWAMYWNMDYTEKRAFMFCNITQLPTARLFVPKGTSRRSRSFVYRLKNEDQVPQQVCKNFFLATLGYHPTNDSLVLSVMRSDMENERIPKDQRGRHTPGNKLDLQPLLDHIESFHPSVSHYRREHAPHRRYLPSDISIKLMYADWLEKGNRCSYETYRKAVRQKNISFTKLGEEECEECLLHEQHEHACDDDVMDCLQCERWRKHKNSALQGRLAYQADAEKDWQGDTSVRSVDLQKVIMLPRMPGVKTAIFTRRIVAYHETFASVGKKGNKKHTISVVWHEGMAGRSAQEIASAYVMALEKERDVRHSIYWVDNCASQNKNWCLLSTLVCTINAATSERENITLKYFEKGHTFMSADSFHHGVELEMKRRPGGAVYDYEDFFSVVATSNSGKVEALHLKNANVLNWRDGHSTTKVKTAHKLSEMAEIQLRRGSRSLFYKLTHTDESFIELDFLQKKFSTNVPSLLRLHDRGIEERKKIEIIQKLCPLMPSSRRAFWVSLPVNMEDEE</sequence>
<gene>
    <name evidence="2" type="ORF">R3I93_014151</name>
</gene>
<dbReference type="PANTHER" id="PTHR10773">
    <property type="entry name" value="DNA-DIRECTED RNA POLYMERASES I, II, AND III SUBUNIT RPABC2"/>
    <property type="match status" value="1"/>
</dbReference>
<feature type="compositionally biased region" description="Basic and acidic residues" evidence="1">
    <location>
        <begin position="8"/>
        <end position="17"/>
    </location>
</feature>
<evidence type="ECO:0000313" key="3">
    <source>
        <dbReference type="Proteomes" id="UP001364617"/>
    </source>
</evidence>
<evidence type="ECO:0000256" key="1">
    <source>
        <dbReference type="SAM" id="MobiDB-lite"/>
    </source>
</evidence>
<organism evidence="2 3">
    <name type="scientific">Phoxinus phoxinus</name>
    <name type="common">Eurasian minnow</name>
    <dbReference type="NCBI Taxonomy" id="58324"/>
    <lineage>
        <taxon>Eukaryota</taxon>
        <taxon>Metazoa</taxon>
        <taxon>Chordata</taxon>
        <taxon>Craniata</taxon>
        <taxon>Vertebrata</taxon>
        <taxon>Euteleostomi</taxon>
        <taxon>Actinopterygii</taxon>
        <taxon>Neopterygii</taxon>
        <taxon>Teleostei</taxon>
        <taxon>Ostariophysi</taxon>
        <taxon>Cypriniformes</taxon>
        <taxon>Leuciscidae</taxon>
        <taxon>Phoxininae</taxon>
        <taxon>Phoxinus</taxon>
    </lineage>
</organism>
<dbReference type="PANTHER" id="PTHR10773:SF19">
    <property type="match status" value="1"/>
</dbReference>
<comment type="caution">
    <text evidence="2">The sequence shown here is derived from an EMBL/GenBank/DDBJ whole genome shotgun (WGS) entry which is preliminary data.</text>
</comment>
<reference evidence="2 3" key="1">
    <citation type="submission" date="2024-02" db="EMBL/GenBank/DDBJ databases">
        <title>Chromosome-level genome assembly of the Eurasian Minnow (Phoxinus phoxinus).</title>
        <authorList>
            <person name="Oriowo T.O."/>
            <person name="Martin S."/>
            <person name="Stange M."/>
            <person name="Chrysostomakis Y."/>
            <person name="Brown T."/>
            <person name="Winkler S."/>
            <person name="Kukowka S."/>
            <person name="Myers E.W."/>
            <person name="Bohne A."/>
        </authorList>
    </citation>
    <scope>NUCLEOTIDE SEQUENCE [LARGE SCALE GENOMIC DNA]</scope>
    <source>
        <strain evidence="2">ZFMK-TIS-60720</strain>
        <tissue evidence="2">Whole Organism</tissue>
    </source>
</reference>
<feature type="region of interest" description="Disordered" evidence="1">
    <location>
        <begin position="1"/>
        <end position="20"/>
    </location>
</feature>
<dbReference type="Proteomes" id="UP001364617">
    <property type="component" value="Unassembled WGS sequence"/>
</dbReference>
<proteinExistence type="predicted"/>
<name>A0AAN9CRT2_9TELE</name>